<keyword evidence="6" id="KW-0418">Kinase</keyword>
<reference evidence="6 7" key="1">
    <citation type="journal article" date="2014" name="MBio">
        <title>The Ordospora colligata genome; evolution of extreme reduction in microsporidia and host-to-parasite horizontal gene transfer.</title>
        <authorList>
            <person name="Pombert J.-F."/>
            <person name="Haag K.L."/>
            <person name="Beidas S."/>
            <person name="Ebert D."/>
            <person name="Keeling P.J."/>
        </authorList>
    </citation>
    <scope>NUCLEOTIDE SEQUENCE [LARGE SCALE GENOMIC DNA]</scope>
    <source>
        <strain evidence="6 7">OC4</strain>
    </source>
</reference>
<dbReference type="InterPro" id="IPR017907">
    <property type="entry name" value="Znf_RING_CS"/>
</dbReference>
<dbReference type="InterPro" id="IPR001841">
    <property type="entry name" value="Znf_RING"/>
</dbReference>
<dbReference type="SUPFAM" id="SSF57850">
    <property type="entry name" value="RING/U-box"/>
    <property type="match status" value="1"/>
</dbReference>
<accession>A0A0B2UIK7</accession>
<dbReference type="EMBL" id="JOKQ01000012">
    <property type="protein sequence ID" value="KHN68790.1"/>
    <property type="molecule type" value="Genomic_DNA"/>
</dbReference>
<evidence type="ECO:0000256" key="1">
    <source>
        <dbReference type="ARBA" id="ARBA00022723"/>
    </source>
</evidence>
<dbReference type="PANTHER" id="PTHR12683:SF13">
    <property type="entry name" value="CDK-ACTIVATING KINASE ASSEMBLY FACTOR MAT1"/>
    <property type="match status" value="1"/>
</dbReference>
<evidence type="ECO:0000259" key="5">
    <source>
        <dbReference type="PROSITE" id="PS50089"/>
    </source>
</evidence>
<dbReference type="PROSITE" id="PS00518">
    <property type="entry name" value="ZF_RING_1"/>
    <property type="match status" value="1"/>
</dbReference>
<keyword evidence="1" id="KW-0479">Metal-binding</keyword>
<dbReference type="GeneID" id="26262524"/>
<keyword evidence="2 4" id="KW-0863">Zinc-finger</keyword>
<dbReference type="InterPro" id="IPR013083">
    <property type="entry name" value="Znf_RING/FYVE/PHD"/>
</dbReference>
<dbReference type="PANTHER" id="PTHR12683">
    <property type="entry name" value="CDK-ACTIVATING KINASE ASSEMBLY FACTOR MAT1"/>
    <property type="match status" value="1"/>
</dbReference>
<dbReference type="SMART" id="SM00184">
    <property type="entry name" value="RING"/>
    <property type="match status" value="1"/>
</dbReference>
<comment type="caution">
    <text evidence="6">The sequence shown here is derived from an EMBL/GenBank/DDBJ whole genome shotgun (WGS) entry which is preliminary data.</text>
</comment>
<dbReference type="GO" id="GO:0016301">
    <property type="term" value="F:kinase activity"/>
    <property type="evidence" value="ECO:0007669"/>
    <property type="project" value="UniProtKB-KW"/>
</dbReference>
<evidence type="ECO:0000256" key="3">
    <source>
        <dbReference type="ARBA" id="ARBA00022833"/>
    </source>
</evidence>
<dbReference type="InterPro" id="IPR015877">
    <property type="entry name" value="MAT1_centre"/>
</dbReference>
<dbReference type="PROSITE" id="PS50089">
    <property type="entry name" value="ZF_RING_2"/>
    <property type="match status" value="1"/>
</dbReference>
<protein>
    <submittedName>
        <fullName evidence="6">Putative CDK-activating kinase assembly factor</fullName>
    </submittedName>
</protein>
<keyword evidence="6" id="KW-0808">Transferase</keyword>
<dbReference type="AlphaFoldDB" id="A0A0B2UIK7"/>
<dbReference type="Gene3D" id="3.30.40.10">
    <property type="entry name" value="Zinc/RING finger domain, C3HC4 (zinc finger)"/>
    <property type="match status" value="1"/>
</dbReference>
<dbReference type="VEuPathDB" id="MicrosporidiaDB:M896_120070"/>
<evidence type="ECO:0000313" key="6">
    <source>
        <dbReference type="EMBL" id="KHN68790.1"/>
    </source>
</evidence>
<dbReference type="GO" id="GO:0006281">
    <property type="term" value="P:DNA repair"/>
    <property type="evidence" value="ECO:0007669"/>
    <property type="project" value="TreeGrafter"/>
</dbReference>
<dbReference type="STRING" id="1354746.A0A0B2UIK7"/>
<dbReference type="RefSeq" id="XP_014562832.1">
    <property type="nucleotide sequence ID" value="XM_014707346.1"/>
</dbReference>
<keyword evidence="7" id="KW-1185">Reference proteome</keyword>
<proteinExistence type="predicted"/>
<feature type="domain" description="RING-type" evidence="5">
    <location>
        <begin position="6"/>
        <end position="49"/>
    </location>
</feature>
<dbReference type="InParanoid" id="A0A0B2UIK7"/>
<dbReference type="Proteomes" id="UP000031056">
    <property type="component" value="Unassembled WGS sequence"/>
</dbReference>
<dbReference type="HOGENOM" id="CLU_048466_2_0_1"/>
<evidence type="ECO:0000313" key="7">
    <source>
        <dbReference type="Proteomes" id="UP000031056"/>
    </source>
</evidence>
<dbReference type="GO" id="GO:0006357">
    <property type="term" value="P:regulation of transcription by RNA polymerase II"/>
    <property type="evidence" value="ECO:0007669"/>
    <property type="project" value="TreeGrafter"/>
</dbReference>
<sequence>MEDRRCPVCRSDVYLNPDIVLYVSPCFHKMCESCIFRIFSKGQAPCPECGTMLRKVNYIKPTFEDMAVEKECKIRRTLFRAFSRDEDEFQGDTEKYNDYLEAFEELVFEVLGFKSDMLVKDRIKEIQAMGSECILNPAEKIALGKVKCWKDARQQEIGLEEDVNHKMRKVGLFNDYFDPSELADVFVELKEGARFPDGVFKLNTASGVINDLIASFAVWSLEELKI</sequence>
<evidence type="ECO:0000256" key="4">
    <source>
        <dbReference type="PROSITE-ProRule" id="PRU00175"/>
    </source>
</evidence>
<dbReference type="OrthoDB" id="5963at2759"/>
<dbReference type="GO" id="GO:0005675">
    <property type="term" value="C:transcription factor TFIIH holo complex"/>
    <property type="evidence" value="ECO:0007669"/>
    <property type="project" value="TreeGrafter"/>
</dbReference>
<keyword evidence="3" id="KW-0862">Zinc</keyword>
<dbReference type="Pfam" id="PF06391">
    <property type="entry name" value="MAT1"/>
    <property type="match status" value="1"/>
</dbReference>
<gene>
    <name evidence="6" type="ORF">M896_120070</name>
</gene>
<name>A0A0B2UIK7_9MICR</name>
<dbReference type="GO" id="GO:0008270">
    <property type="term" value="F:zinc ion binding"/>
    <property type="evidence" value="ECO:0007669"/>
    <property type="project" value="UniProtKB-KW"/>
</dbReference>
<organism evidence="6 7">
    <name type="scientific">Ordospora colligata OC4</name>
    <dbReference type="NCBI Taxonomy" id="1354746"/>
    <lineage>
        <taxon>Eukaryota</taxon>
        <taxon>Fungi</taxon>
        <taxon>Fungi incertae sedis</taxon>
        <taxon>Microsporidia</taxon>
        <taxon>Ordosporidae</taxon>
        <taxon>Ordospora</taxon>
    </lineage>
</organism>
<evidence type="ECO:0000256" key="2">
    <source>
        <dbReference type="ARBA" id="ARBA00022771"/>
    </source>
</evidence>
<dbReference type="Pfam" id="PF17121">
    <property type="entry name" value="zf-C3HC4_5"/>
    <property type="match status" value="1"/>
</dbReference>